<keyword evidence="16" id="KW-1185">Reference proteome</keyword>
<comment type="caution">
    <text evidence="12">Lacks conserved residue(s) required for the propagation of feature annotation.</text>
</comment>
<evidence type="ECO:0000256" key="4">
    <source>
        <dbReference type="ARBA" id="ARBA00012965"/>
    </source>
</evidence>
<evidence type="ECO:0000256" key="13">
    <source>
        <dbReference type="PIRNR" id="PIRNR000099"/>
    </source>
</evidence>
<feature type="binding site" evidence="12">
    <location>
        <position position="263"/>
    </location>
    <ligand>
        <name>Zn(2+)</name>
        <dbReference type="ChEBI" id="CHEBI:29105"/>
    </ligand>
</feature>
<feature type="active site" description="Proton acceptor" evidence="12">
    <location>
        <position position="333"/>
    </location>
</feature>
<comment type="pathway">
    <text evidence="2 12">Amino-acid biosynthesis; L-histidine biosynthesis; L-histidine from 5-phospho-alpha-D-ribose 1-diphosphate: step 9/9.</text>
</comment>
<feature type="binding site" evidence="12">
    <location>
        <position position="333"/>
    </location>
    <ligand>
        <name>substrate</name>
    </ligand>
</feature>
<keyword evidence="9 12" id="KW-0520">NAD</keyword>
<dbReference type="InterPro" id="IPR022695">
    <property type="entry name" value="Histidinol_DH_monofunct"/>
</dbReference>
<dbReference type="HAMAP" id="MF_01024">
    <property type="entry name" value="HisD"/>
    <property type="match status" value="1"/>
</dbReference>
<dbReference type="PIRSF" id="PIRSF000099">
    <property type="entry name" value="Histidinol_dh"/>
    <property type="match status" value="1"/>
</dbReference>
<comment type="cofactor">
    <cofactor evidence="12">
        <name>Zn(2+)</name>
        <dbReference type="ChEBI" id="CHEBI:29105"/>
    </cofactor>
    <text evidence="12">Binds 1 zinc ion per subunit.</text>
</comment>
<dbReference type="InterPro" id="IPR001692">
    <property type="entry name" value="Histidinol_DH_CS"/>
</dbReference>
<feature type="binding site" evidence="12">
    <location>
        <position position="420"/>
    </location>
    <ligand>
        <name>substrate</name>
    </ligand>
</feature>
<protein>
    <recommendedName>
        <fullName evidence="5 12">Histidinol dehydrogenase</fullName>
        <shortName evidence="12">HDH</shortName>
        <ecNumber evidence="4 12">1.1.1.23</ecNumber>
    </recommendedName>
</protein>
<dbReference type="Gene3D" id="1.20.5.1300">
    <property type="match status" value="1"/>
</dbReference>
<evidence type="ECO:0000256" key="3">
    <source>
        <dbReference type="ARBA" id="ARBA00010178"/>
    </source>
</evidence>
<dbReference type="InterPro" id="IPR016161">
    <property type="entry name" value="Ald_DH/histidinol_DH"/>
</dbReference>
<evidence type="ECO:0000313" key="15">
    <source>
        <dbReference type="EMBL" id="MCS5713248.1"/>
    </source>
</evidence>
<dbReference type="EC" id="1.1.1.23" evidence="4 12"/>
<evidence type="ECO:0000256" key="11">
    <source>
        <dbReference type="ARBA" id="ARBA00049489"/>
    </source>
</evidence>
<feature type="binding site" evidence="12">
    <location>
        <position position="266"/>
    </location>
    <ligand>
        <name>substrate</name>
    </ligand>
</feature>
<accession>A0ABT2GAM6</accession>
<dbReference type="InterPro" id="IPR012131">
    <property type="entry name" value="Hstdl_DH"/>
</dbReference>
<organism evidence="15 16">
    <name type="scientific">Herbiconiux gentiana</name>
    <dbReference type="NCBI Taxonomy" id="2970912"/>
    <lineage>
        <taxon>Bacteria</taxon>
        <taxon>Bacillati</taxon>
        <taxon>Actinomycetota</taxon>
        <taxon>Actinomycetes</taxon>
        <taxon>Micrococcales</taxon>
        <taxon>Microbacteriaceae</taxon>
        <taxon>Herbiconiux</taxon>
    </lineage>
</organism>
<dbReference type="NCBIfam" id="TIGR00069">
    <property type="entry name" value="hisD"/>
    <property type="match status" value="1"/>
</dbReference>
<evidence type="ECO:0000256" key="8">
    <source>
        <dbReference type="ARBA" id="ARBA00023002"/>
    </source>
</evidence>
<keyword evidence="7 12" id="KW-0862">Zinc</keyword>
<feature type="binding site" evidence="12">
    <location>
        <position position="425"/>
    </location>
    <ligand>
        <name>substrate</name>
    </ligand>
</feature>
<evidence type="ECO:0000256" key="10">
    <source>
        <dbReference type="ARBA" id="ARBA00023102"/>
    </source>
</evidence>
<evidence type="ECO:0000313" key="16">
    <source>
        <dbReference type="Proteomes" id="UP001165580"/>
    </source>
</evidence>
<comment type="function">
    <text evidence="1 12">Catalyzes the sequential NAD-dependent oxidations of L-histidinol to L-histidinaldehyde and then to L-histidine.</text>
</comment>
<feature type="binding site" evidence="12">
    <location>
        <position position="263"/>
    </location>
    <ligand>
        <name>substrate</name>
    </ligand>
</feature>
<evidence type="ECO:0000256" key="12">
    <source>
        <dbReference type="HAMAP-Rule" id="MF_01024"/>
    </source>
</evidence>
<evidence type="ECO:0000256" key="1">
    <source>
        <dbReference type="ARBA" id="ARBA00003850"/>
    </source>
</evidence>
<dbReference type="CDD" id="cd06572">
    <property type="entry name" value="Histidinol_dh"/>
    <property type="match status" value="1"/>
</dbReference>
<gene>
    <name evidence="12 15" type="primary">hisD</name>
    <name evidence="15" type="ORF">NVV95_01640</name>
</gene>
<feature type="binding site" evidence="12">
    <location>
        <position position="241"/>
    </location>
    <ligand>
        <name>substrate</name>
    </ligand>
</feature>
<feature type="active site" description="Proton acceptor" evidence="12">
    <location>
        <position position="332"/>
    </location>
</feature>
<dbReference type="Pfam" id="PF00815">
    <property type="entry name" value="Histidinol_dh"/>
    <property type="match status" value="1"/>
</dbReference>
<evidence type="ECO:0000256" key="7">
    <source>
        <dbReference type="ARBA" id="ARBA00022833"/>
    </source>
</evidence>
<reference evidence="15" key="1">
    <citation type="submission" date="2022-08" db="EMBL/GenBank/DDBJ databases">
        <authorList>
            <person name="Deng Y."/>
            <person name="Han X.-F."/>
            <person name="Zhang Y.-Q."/>
        </authorList>
    </citation>
    <scope>NUCLEOTIDE SEQUENCE</scope>
    <source>
        <strain evidence="15">CPCC 205716</strain>
    </source>
</reference>
<keyword evidence="10 12" id="KW-0368">Histidine biosynthesis</keyword>
<dbReference type="Proteomes" id="UP001165580">
    <property type="component" value="Unassembled WGS sequence"/>
</dbReference>
<comment type="similarity">
    <text evidence="3 12 13 14">Belongs to the histidinol dehydrogenase family.</text>
</comment>
<proteinExistence type="inferred from homology"/>
<comment type="caution">
    <text evidence="15">The sequence shown here is derived from an EMBL/GenBank/DDBJ whole genome shotgun (WGS) entry which is preliminary data.</text>
</comment>
<sequence>MIRTIDLRGQTPTRSEFVQLVPRADTDVSVAHEAAAALVEAVRNDGLVALRDQARRFDGVEPEHVRVPQQHIDEAVAGLDPAVRAALDEAIVRVRQATAAQIPDARTTELADGALVQQRWQPVDRVGLYVPGGKAVYPSSVVMNTVPAQLAGVGSIAIASPPQREFGGRVHPTILAAAGLLGVTEVYAIGGAGAIGALAHGVDEIGLDPVQVITGPGNVYVAAAKRVVRGVVGIDSEAGPTEILIVADGTADPAFVAADLVSQAEHDELAAAVLVTDSPALADAVLAQLDAVAASTKHAERVAVALDGPQSAVVLVDSIELAASFSNAYGPEHLEVQVADPDAVLALLTNAGAIFVGAYSPVSLGDYLAGSNHVLPTGGQSRFSSGLGAYTFLRPQQVIRYSSTALREVADRIVALAEAENLPAHGEAVTARFTRSE</sequence>
<feature type="binding site" evidence="12">
    <location>
        <position position="366"/>
    </location>
    <ligand>
        <name>Zn(2+)</name>
        <dbReference type="ChEBI" id="CHEBI:29105"/>
    </ligand>
</feature>
<dbReference type="PROSITE" id="PS00611">
    <property type="entry name" value="HISOL_DEHYDROGENASE"/>
    <property type="match status" value="1"/>
</dbReference>
<evidence type="ECO:0000256" key="2">
    <source>
        <dbReference type="ARBA" id="ARBA00004940"/>
    </source>
</evidence>
<dbReference type="RefSeq" id="WP_259484794.1">
    <property type="nucleotide sequence ID" value="NZ_JANTEZ010000001.1"/>
</dbReference>
<evidence type="ECO:0000256" key="9">
    <source>
        <dbReference type="ARBA" id="ARBA00023027"/>
    </source>
</evidence>
<dbReference type="EMBL" id="JANTEZ010000001">
    <property type="protein sequence ID" value="MCS5713248.1"/>
    <property type="molecule type" value="Genomic_DNA"/>
</dbReference>
<name>A0ABT2GAM6_9MICO</name>
<evidence type="ECO:0000256" key="6">
    <source>
        <dbReference type="ARBA" id="ARBA00022723"/>
    </source>
</evidence>
<keyword evidence="6 12" id="KW-0479">Metal-binding</keyword>
<feature type="binding site" evidence="12">
    <location>
        <position position="366"/>
    </location>
    <ligand>
        <name>substrate</name>
    </ligand>
</feature>
<feature type="binding site" evidence="12">
    <location>
        <position position="425"/>
    </location>
    <ligand>
        <name>Zn(2+)</name>
        <dbReference type="ChEBI" id="CHEBI:29105"/>
    </ligand>
</feature>
<dbReference type="PANTHER" id="PTHR21256:SF2">
    <property type="entry name" value="HISTIDINE BIOSYNTHESIS TRIFUNCTIONAL PROTEIN"/>
    <property type="match status" value="1"/>
</dbReference>
<comment type="catalytic activity">
    <reaction evidence="11 12">
        <text>L-histidinol + 2 NAD(+) + H2O = L-histidine + 2 NADH + 3 H(+)</text>
        <dbReference type="Rhea" id="RHEA:20641"/>
        <dbReference type="ChEBI" id="CHEBI:15377"/>
        <dbReference type="ChEBI" id="CHEBI:15378"/>
        <dbReference type="ChEBI" id="CHEBI:57540"/>
        <dbReference type="ChEBI" id="CHEBI:57595"/>
        <dbReference type="ChEBI" id="CHEBI:57699"/>
        <dbReference type="ChEBI" id="CHEBI:57945"/>
        <dbReference type="EC" id="1.1.1.23"/>
    </reaction>
</comment>
<dbReference type="SUPFAM" id="SSF53720">
    <property type="entry name" value="ALDH-like"/>
    <property type="match status" value="1"/>
</dbReference>
<dbReference type="Gene3D" id="3.40.50.1980">
    <property type="entry name" value="Nitrogenase molybdenum iron protein domain"/>
    <property type="match status" value="2"/>
</dbReference>
<dbReference type="GO" id="GO:0004399">
    <property type="term" value="F:histidinol dehydrogenase activity"/>
    <property type="evidence" value="ECO:0007669"/>
    <property type="project" value="UniProtKB-EC"/>
</dbReference>
<evidence type="ECO:0000256" key="14">
    <source>
        <dbReference type="RuleBase" id="RU004175"/>
    </source>
</evidence>
<keyword evidence="8 12" id="KW-0560">Oxidoreductase</keyword>
<keyword evidence="12" id="KW-0028">Amino-acid biosynthesis</keyword>
<dbReference type="PRINTS" id="PR00083">
    <property type="entry name" value="HOLDHDRGNASE"/>
</dbReference>
<dbReference type="PANTHER" id="PTHR21256">
    <property type="entry name" value="HISTIDINOL DEHYDROGENASE HDH"/>
    <property type="match status" value="1"/>
</dbReference>
<evidence type="ECO:0000256" key="5">
    <source>
        <dbReference type="ARBA" id="ARBA00016531"/>
    </source>
</evidence>
<feature type="binding site" evidence="12">
    <location>
        <position position="266"/>
    </location>
    <ligand>
        <name>Zn(2+)</name>
        <dbReference type="ChEBI" id="CHEBI:29105"/>
    </ligand>
</feature>